<evidence type="ECO:0000313" key="5">
    <source>
        <dbReference type="Proteomes" id="UP001157126"/>
    </source>
</evidence>
<dbReference type="Proteomes" id="UP001157126">
    <property type="component" value="Unassembled WGS sequence"/>
</dbReference>
<sequence>MGDMHVLMLVGNNIRHDTRVLKSALAVADGGARVTVIGYGDEGYPEHTSFGGVEIHRVPVAWRLRDKARDRRDRFTAGSLVPDMTGSERRMVVRRARLRSAEAAELGGRERELRAKATKVGASMRTRLGRLQERLSHTEQEWRASALDWYDGQTRLASWRRDLPAIDDYEFAYSGLVDRLDWDVIHAHDVHHMGTAARAVARRRAQGRDAWWIYDAHEFVPGLSLYPPRTARVRAAYVDLEREFIPFADAVVTVTDALAAELQQRHSLPRRPGVVVNSPVLDGDLEIGRHHIRAVCGLSPDTPLLVYAGGVTAARGIQTAVSALPDLPGVHLAVVCVPSAEVSPARDLADLATRLGVADRLHLLDPVAPDDVSAYVSSADIGIIPLVHFGSHEFALANKLFEYLHAGLPLLVSDCRAQAEFVRGHDVGEVHRAEDVADFVRAARRVLERAPELRRHITENPQMLAPYDWHRQAAGLREVYRGLVGGDRLIEPQTPTDLSQVTEEPLWRDERPSVLGIGATNAAGQGWAWAKAVERHVPGVDTYVVAVDRGGPLTFDADEVVPWSVFRTNQRFSADLQQRINAGWTHALIETGRSLIGTRYGRDFVTDAEALRAVGIRVGLIFHGSEIRDPELNTRRTPYSPYTDPLDPLTTSLQTQRNELMPKVEVFIEGKVGPVFVSTPDLLLDVPGSIWLPVVGDPGVWHAEPTAFDRELPVVLHVPSRARIKGTEAADRVGLLLESEGLIEYRRLENVVPQEMPSHVKDCDIVLDQFALGAYGAAAVEAMFAGRIVLSHVVDAVREQVPGCPIVEANPDTLENVIRALVADRDRGREAARAGQTYAHEWHDGRRSAQILTEHLRLHG</sequence>
<dbReference type="PANTHER" id="PTHR12526">
    <property type="entry name" value="GLYCOSYLTRANSFERASE"/>
    <property type="match status" value="1"/>
</dbReference>
<protein>
    <recommendedName>
        <fullName evidence="3">Glycosyltransferase subfamily 4-like N-terminal domain-containing protein</fullName>
    </recommendedName>
</protein>
<feature type="domain" description="Glycosyltransferase subfamily 4-like N-terminal" evidence="3">
    <location>
        <begin position="168"/>
        <end position="277"/>
    </location>
</feature>
<evidence type="ECO:0000259" key="3">
    <source>
        <dbReference type="Pfam" id="PF13439"/>
    </source>
</evidence>
<dbReference type="Gene3D" id="3.40.50.2000">
    <property type="entry name" value="Glycogen Phosphorylase B"/>
    <property type="match status" value="3"/>
</dbReference>
<keyword evidence="5" id="KW-1185">Reference proteome</keyword>
<dbReference type="CDD" id="cd03801">
    <property type="entry name" value="GT4_PimA-like"/>
    <property type="match status" value="1"/>
</dbReference>
<dbReference type="SUPFAM" id="SSF53756">
    <property type="entry name" value="UDP-Glycosyltransferase/glycogen phosphorylase"/>
    <property type="match status" value="2"/>
</dbReference>
<comment type="caution">
    <text evidence="4">The sequence shown here is derived from an EMBL/GenBank/DDBJ whole genome shotgun (WGS) entry which is preliminary data.</text>
</comment>
<gene>
    <name evidence="4" type="ORF">GCM10025883_06990</name>
</gene>
<keyword evidence="2" id="KW-0808">Transferase</keyword>
<organism evidence="4 5">
    <name type="scientific">Mobilicoccus caccae</name>
    <dbReference type="NCBI Taxonomy" id="1859295"/>
    <lineage>
        <taxon>Bacteria</taxon>
        <taxon>Bacillati</taxon>
        <taxon>Actinomycetota</taxon>
        <taxon>Actinomycetes</taxon>
        <taxon>Micrococcales</taxon>
        <taxon>Dermatophilaceae</taxon>
        <taxon>Mobilicoccus</taxon>
    </lineage>
</organism>
<dbReference type="Pfam" id="PF13439">
    <property type="entry name" value="Glyco_transf_4"/>
    <property type="match status" value="1"/>
</dbReference>
<evidence type="ECO:0000256" key="2">
    <source>
        <dbReference type="ARBA" id="ARBA00022679"/>
    </source>
</evidence>
<evidence type="ECO:0000256" key="1">
    <source>
        <dbReference type="ARBA" id="ARBA00022676"/>
    </source>
</evidence>
<dbReference type="Pfam" id="PF13692">
    <property type="entry name" value="Glyco_trans_1_4"/>
    <property type="match status" value="1"/>
</dbReference>
<reference evidence="5" key="1">
    <citation type="journal article" date="2019" name="Int. J. Syst. Evol. Microbiol.">
        <title>The Global Catalogue of Microorganisms (GCM) 10K type strain sequencing project: providing services to taxonomists for standard genome sequencing and annotation.</title>
        <authorList>
            <consortium name="The Broad Institute Genomics Platform"/>
            <consortium name="The Broad Institute Genome Sequencing Center for Infectious Disease"/>
            <person name="Wu L."/>
            <person name="Ma J."/>
        </authorList>
    </citation>
    <scope>NUCLEOTIDE SEQUENCE [LARGE SCALE GENOMIC DNA]</scope>
    <source>
        <strain evidence="5">NBRC 113072</strain>
    </source>
</reference>
<dbReference type="InterPro" id="IPR028098">
    <property type="entry name" value="Glyco_trans_4-like_N"/>
</dbReference>
<keyword evidence="1" id="KW-0328">Glycosyltransferase</keyword>
<evidence type="ECO:0000313" key="4">
    <source>
        <dbReference type="EMBL" id="GMA38654.1"/>
    </source>
</evidence>
<name>A0ABQ6IPL3_9MICO</name>
<dbReference type="RefSeq" id="WP_284302709.1">
    <property type="nucleotide sequence ID" value="NZ_BSUO01000001.1"/>
</dbReference>
<proteinExistence type="predicted"/>
<accession>A0ABQ6IPL3</accession>
<dbReference type="EMBL" id="BSUO01000001">
    <property type="protein sequence ID" value="GMA38654.1"/>
    <property type="molecule type" value="Genomic_DNA"/>
</dbReference>